<sequence length="365" mass="39943">MIATRALKEAGQSIWLDAITRRMLNEGTLRHYIEDLGVTGMTSNPTLFEQSIRKGGDYDESIRMGVERGLRGEALFFQLALEDLSRAASFFRPIHQRTQGEDGWVSLEVSPLLAWQPVPTLEQVLTLHARASLPNLFIKIPGTHAGLRAIEEAIYAGVPINVTLLFSAEQYLAAANAYMRGIERRLQDGLSPDVPSVASLFISRWDKAVEGKVPEALRNRLGIAVGQRTYRAYCGLGESRRVRHLEAEGASMQKLVWASTSTKDPNARDTLYVEALVAPDTINTLPESTLLAFVDHGRVGQSLPRDGGDSRSVIAEFMAAGVDVEALAEQLQHEGADSFSKSWNDLMACLASKSEALEVGPGAVR</sequence>
<evidence type="ECO:0000256" key="8">
    <source>
        <dbReference type="ARBA" id="ARBA00023126"/>
    </source>
</evidence>
<evidence type="ECO:0000256" key="5">
    <source>
        <dbReference type="ARBA" id="ARBA00013151"/>
    </source>
</evidence>
<dbReference type="AlphaFoldDB" id="A0A085WKN1"/>
<dbReference type="PANTHER" id="PTHR10683:SF31">
    <property type="entry name" value="TRANSALDOLASE"/>
    <property type="match status" value="1"/>
</dbReference>
<feature type="active site" description="Schiff-base intermediate with substrate" evidence="10">
    <location>
        <position position="139"/>
    </location>
</feature>
<dbReference type="GO" id="GO:0005975">
    <property type="term" value="P:carbohydrate metabolic process"/>
    <property type="evidence" value="ECO:0007669"/>
    <property type="project" value="InterPro"/>
</dbReference>
<dbReference type="HAMAP" id="MF_00493">
    <property type="entry name" value="Transaldolase_2"/>
    <property type="match status" value="1"/>
</dbReference>
<keyword evidence="7 10" id="KW-0808">Transferase</keyword>
<comment type="caution">
    <text evidence="11">The sequence shown here is derived from an EMBL/GenBank/DDBJ whole genome shotgun (WGS) entry which is preliminary data.</text>
</comment>
<keyword evidence="6 10" id="KW-0963">Cytoplasm</keyword>
<dbReference type="PIRSF" id="PIRSF036915">
    <property type="entry name" value="Trnald_Bac_Plnt"/>
    <property type="match status" value="1"/>
</dbReference>
<dbReference type="PATRIC" id="fig|394096.3.peg.3521"/>
<comment type="subcellular location">
    <subcellularLocation>
        <location evidence="2 10">Cytoplasm</location>
    </subcellularLocation>
</comment>
<comment type="similarity">
    <text evidence="4 10">Belongs to the transaldolase family. Type 2 subfamily.</text>
</comment>
<dbReference type="Gene3D" id="3.20.20.70">
    <property type="entry name" value="Aldolase class I"/>
    <property type="match status" value="1"/>
</dbReference>
<gene>
    <name evidence="10" type="primary">tal</name>
    <name evidence="11" type="ORF">DB31_7481</name>
</gene>
<proteinExistence type="inferred from homology"/>
<keyword evidence="9 10" id="KW-0704">Schiff base</keyword>
<dbReference type="InterPro" id="IPR004732">
    <property type="entry name" value="Transaldolase_2"/>
</dbReference>
<dbReference type="NCBIfam" id="NF002881">
    <property type="entry name" value="PRK03343.1"/>
    <property type="match status" value="1"/>
</dbReference>
<dbReference type="Pfam" id="PF00923">
    <property type="entry name" value="TAL_FSA"/>
    <property type="match status" value="1"/>
</dbReference>
<evidence type="ECO:0000256" key="1">
    <source>
        <dbReference type="ARBA" id="ARBA00003518"/>
    </source>
</evidence>
<evidence type="ECO:0000256" key="4">
    <source>
        <dbReference type="ARBA" id="ARBA00008426"/>
    </source>
</evidence>
<dbReference type="Proteomes" id="UP000028725">
    <property type="component" value="Unassembled WGS sequence"/>
</dbReference>
<comment type="function">
    <text evidence="1 10">Transaldolase is important for the balance of metabolites in the pentose-phosphate pathway.</text>
</comment>
<dbReference type="GO" id="GO:0004801">
    <property type="term" value="F:transaldolase activity"/>
    <property type="evidence" value="ECO:0007669"/>
    <property type="project" value="UniProtKB-UniRule"/>
</dbReference>
<keyword evidence="12" id="KW-1185">Reference proteome</keyword>
<accession>A0A085WKN1</accession>
<dbReference type="PANTHER" id="PTHR10683">
    <property type="entry name" value="TRANSALDOLASE"/>
    <property type="match status" value="1"/>
</dbReference>
<keyword evidence="8 10" id="KW-0570">Pentose shunt</keyword>
<evidence type="ECO:0000256" key="6">
    <source>
        <dbReference type="ARBA" id="ARBA00022490"/>
    </source>
</evidence>
<dbReference type="GO" id="GO:0005737">
    <property type="term" value="C:cytoplasm"/>
    <property type="evidence" value="ECO:0007669"/>
    <property type="project" value="UniProtKB-SubCell"/>
</dbReference>
<evidence type="ECO:0000256" key="2">
    <source>
        <dbReference type="ARBA" id="ARBA00004496"/>
    </source>
</evidence>
<dbReference type="CDD" id="cd00955">
    <property type="entry name" value="Transaldolase_like"/>
    <property type="match status" value="1"/>
</dbReference>
<evidence type="ECO:0000256" key="7">
    <source>
        <dbReference type="ARBA" id="ARBA00022679"/>
    </source>
</evidence>
<dbReference type="OrthoDB" id="9807051at2"/>
<dbReference type="EMBL" id="JMCB01000006">
    <property type="protein sequence ID" value="KFE68244.1"/>
    <property type="molecule type" value="Genomic_DNA"/>
</dbReference>
<dbReference type="InterPro" id="IPR001585">
    <property type="entry name" value="TAL/FSA"/>
</dbReference>
<dbReference type="RefSeq" id="WP_044188850.1">
    <property type="nucleotide sequence ID" value="NZ_JMCB01000006.1"/>
</dbReference>
<organism evidence="11 12">
    <name type="scientific">Hyalangium minutum</name>
    <dbReference type="NCBI Taxonomy" id="394096"/>
    <lineage>
        <taxon>Bacteria</taxon>
        <taxon>Pseudomonadati</taxon>
        <taxon>Myxococcota</taxon>
        <taxon>Myxococcia</taxon>
        <taxon>Myxococcales</taxon>
        <taxon>Cystobacterineae</taxon>
        <taxon>Archangiaceae</taxon>
        <taxon>Hyalangium</taxon>
    </lineage>
</organism>
<dbReference type="STRING" id="394096.DB31_7481"/>
<dbReference type="InterPro" id="IPR013785">
    <property type="entry name" value="Aldolase_TIM"/>
</dbReference>
<evidence type="ECO:0000313" key="11">
    <source>
        <dbReference type="EMBL" id="KFE68244.1"/>
    </source>
</evidence>
<dbReference type="UniPathway" id="UPA00115">
    <property type="reaction ID" value="UER00414"/>
</dbReference>
<evidence type="ECO:0000313" key="12">
    <source>
        <dbReference type="Proteomes" id="UP000028725"/>
    </source>
</evidence>
<dbReference type="EC" id="2.2.1.2" evidence="5 10"/>
<name>A0A085WKN1_9BACT</name>
<dbReference type="GO" id="GO:0006098">
    <property type="term" value="P:pentose-phosphate shunt"/>
    <property type="evidence" value="ECO:0007669"/>
    <property type="project" value="UniProtKB-UniRule"/>
</dbReference>
<comment type="catalytic activity">
    <reaction evidence="10">
        <text>D-sedoheptulose 7-phosphate + D-glyceraldehyde 3-phosphate = D-erythrose 4-phosphate + beta-D-fructose 6-phosphate</text>
        <dbReference type="Rhea" id="RHEA:17053"/>
        <dbReference type="ChEBI" id="CHEBI:16897"/>
        <dbReference type="ChEBI" id="CHEBI:57483"/>
        <dbReference type="ChEBI" id="CHEBI:57634"/>
        <dbReference type="ChEBI" id="CHEBI:59776"/>
        <dbReference type="EC" id="2.2.1.2"/>
    </reaction>
</comment>
<evidence type="ECO:0000256" key="3">
    <source>
        <dbReference type="ARBA" id="ARBA00004857"/>
    </source>
</evidence>
<dbReference type="SUPFAM" id="SSF51569">
    <property type="entry name" value="Aldolase"/>
    <property type="match status" value="1"/>
</dbReference>
<evidence type="ECO:0000256" key="10">
    <source>
        <dbReference type="HAMAP-Rule" id="MF_00493"/>
    </source>
</evidence>
<protein>
    <recommendedName>
        <fullName evidence="5 10">Transaldolase</fullName>
        <ecNumber evidence="5 10">2.2.1.2</ecNumber>
    </recommendedName>
</protein>
<evidence type="ECO:0000256" key="9">
    <source>
        <dbReference type="ARBA" id="ARBA00023270"/>
    </source>
</evidence>
<dbReference type="NCBIfam" id="TIGR00876">
    <property type="entry name" value="tal_mycobact"/>
    <property type="match status" value="1"/>
</dbReference>
<comment type="pathway">
    <text evidence="3 10">Carbohydrate degradation; pentose phosphate pathway; D-glyceraldehyde 3-phosphate and beta-D-fructose 6-phosphate from D-ribose 5-phosphate and D-xylulose 5-phosphate (non-oxidative stage): step 2/3.</text>
</comment>
<reference evidence="11 12" key="1">
    <citation type="submission" date="2014-04" db="EMBL/GenBank/DDBJ databases">
        <title>Genome assembly of Hyalangium minutum DSM 14724.</title>
        <authorList>
            <person name="Sharma G."/>
            <person name="Subramanian S."/>
        </authorList>
    </citation>
    <scope>NUCLEOTIDE SEQUENCE [LARGE SCALE GENOMIC DNA]</scope>
    <source>
        <strain evidence="11 12">DSM 14724</strain>
    </source>
</reference>